<evidence type="ECO:0000313" key="7">
    <source>
        <dbReference type="Proteomes" id="UP000032452"/>
    </source>
</evidence>
<dbReference type="PANTHER" id="PTHR11474">
    <property type="entry name" value="TYROSINASE FAMILY MEMBER"/>
    <property type="match status" value="1"/>
</dbReference>
<comment type="caution">
    <text evidence="6">The sequence shown here is derived from an EMBL/GenBank/DDBJ whole genome shotgun (WGS) entry which is preliminary data.</text>
</comment>
<dbReference type="STRING" id="1618023.UH38_00260"/>
<dbReference type="InterPro" id="IPR050316">
    <property type="entry name" value="Tyrosinase/Hemocyanin"/>
</dbReference>
<dbReference type="OrthoDB" id="2874181at2"/>
<dbReference type="Gene3D" id="1.10.1280.10">
    <property type="entry name" value="Di-copper center containing domain from catechol oxidase"/>
    <property type="match status" value="1"/>
</dbReference>
<dbReference type="Proteomes" id="UP000032452">
    <property type="component" value="Unassembled WGS sequence"/>
</dbReference>
<dbReference type="GO" id="GO:0046872">
    <property type="term" value="F:metal ion binding"/>
    <property type="evidence" value="ECO:0007669"/>
    <property type="project" value="UniProtKB-KW"/>
</dbReference>
<keyword evidence="3" id="KW-0186">Copper</keyword>
<dbReference type="PANTHER" id="PTHR11474:SF126">
    <property type="entry name" value="TYROSINASE-LIKE PROTEIN TYR-1-RELATED"/>
    <property type="match status" value="1"/>
</dbReference>
<dbReference type="EMBL" id="JYON01000001">
    <property type="protein sequence ID" value="KJH73277.1"/>
    <property type="molecule type" value="Genomic_DNA"/>
</dbReference>
<evidence type="ECO:0000256" key="1">
    <source>
        <dbReference type="ARBA" id="ARBA00009928"/>
    </source>
</evidence>
<dbReference type="PROSITE" id="PS00498">
    <property type="entry name" value="TYROSINASE_2"/>
    <property type="match status" value="1"/>
</dbReference>
<protein>
    <recommendedName>
        <fullName evidence="4 5">Tyrosinase copper-binding domain-containing protein</fullName>
    </recommendedName>
</protein>
<feature type="domain" description="Tyrosinase copper-binding" evidence="4">
    <location>
        <begin position="60"/>
        <end position="77"/>
    </location>
</feature>
<dbReference type="Pfam" id="PF00264">
    <property type="entry name" value="Tyrosinase"/>
    <property type="match status" value="1"/>
</dbReference>
<comment type="similarity">
    <text evidence="1">Belongs to the tyrosinase family.</text>
</comment>
<dbReference type="RefSeq" id="WP_045052610.1">
    <property type="nucleotide sequence ID" value="NZ_CAWMDP010000017.1"/>
</dbReference>
<evidence type="ECO:0000313" key="6">
    <source>
        <dbReference type="EMBL" id="KJH73277.1"/>
    </source>
</evidence>
<dbReference type="AlphaFoldDB" id="A0A0D8ZY20"/>
<dbReference type="InterPro" id="IPR008922">
    <property type="entry name" value="Di-copper_centre_dom_sf"/>
</dbReference>
<organism evidence="6 7">
    <name type="scientific">Aliterella atlantica CENA595</name>
    <dbReference type="NCBI Taxonomy" id="1618023"/>
    <lineage>
        <taxon>Bacteria</taxon>
        <taxon>Bacillati</taxon>
        <taxon>Cyanobacteriota</taxon>
        <taxon>Cyanophyceae</taxon>
        <taxon>Chroococcidiopsidales</taxon>
        <taxon>Aliterellaceae</taxon>
        <taxon>Aliterella</taxon>
    </lineage>
</organism>
<evidence type="ECO:0000256" key="2">
    <source>
        <dbReference type="ARBA" id="ARBA00022723"/>
    </source>
</evidence>
<evidence type="ECO:0000259" key="4">
    <source>
        <dbReference type="PROSITE" id="PS00497"/>
    </source>
</evidence>
<keyword evidence="7" id="KW-1185">Reference proteome</keyword>
<name>A0A0D8ZY20_9CYAN</name>
<gene>
    <name evidence="6" type="ORF">UH38_00260</name>
</gene>
<proteinExistence type="inferred from homology"/>
<dbReference type="PROSITE" id="PS00497">
    <property type="entry name" value="TYROSINASE_1"/>
    <property type="match status" value="1"/>
</dbReference>
<reference evidence="6 7" key="1">
    <citation type="submission" date="2015-02" db="EMBL/GenBank/DDBJ databases">
        <title>Draft genome of a novel marine cyanobacterium (Chroococcales) isolated from South Atlantic Ocean.</title>
        <authorList>
            <person name="Rigonato J."/>
            <person name="Alvarenga D.O."/>
            <person name="Branco L.H."/>
            <person name="Varani A.M."/>
            <person name="Brandini F.P."/>
            <person name="Fiore M.F."/>
        </authorList>
    </citation>
    <scope>NUCLEOTIDE SEQUENCE [LARGE SCALE GENOMIC DNA]</scope>
    <source>
        <strain evidence="6 7">CENA595</strain>
    </source>
</reference>
<accession>A0A0D8ZY20</accession>
<evidence type="ECO:0000259" key="5">
    <source>
        <dbReference type="PROSITE" id="PS00498"/>
    </source>
</evidence>
<feature type="domain" description="Tyrosinase copper-binding" evidence="5">
    <location>
        <begin position="231"/>
        <end position="242"/>
    </location>
</feature>
<evidence type="ECO:0000256" key="3">
    <source>
        <dbReference type="ARBA" id="ARBA00023008"/>
    </source>
</evidence>
<dbReference type="PATRIC" id="fig|1618023.3.peg.1271"/>
<sequence length="299" mass="33131">MAIRKNVNALTSVEKQQFVQAVLALKNNNRTGNIYNQYVRLHGQASNHYTPSGSTRTAAHGGPAFLAWHREFLRRFELDLQTIVPGIAIPYWDWTADATLANPRTAPVWADDLMGGDGDASDGSYAVKTGPFASGRWTVVYESGSPIRYPDGRFTGALKRQFGAGVATLPSQASVDAALNASLHDTTPWDRLSSASSHRNQMEGNINAPQLHNRVHRWIGQTMRLLTSPNDPVFFLHHSNIDRIWAQWQARSLERGYVPVSNGPSGHNLNDPMFPWTTAPIDVLNHRALGYTYDTESIA</sequence>
<dbReference type="InterPro" id="IPR002227">
    <property type="entry name" value="Tyrosinase_Cu-bd"/>
</dbReference>
<dbReference type="SUPFAM" id="SSF48056">
    <property type="entry name" value="Di-copper centre-containing domain"/>
    <property type="match status" value="1"/>
</dbReference>
<dbReference type="GO" id="GO:0016491">
    <property type="term" value="F:oxidoreductase activity"/>
    <property type="evidence" value="ECO:0007669"/>
    <property type="project" value="InterPro"/>
</dbReference>
<dbReference type="PRINTS" id="PR00092">
    <property type="entry name" value="TYROSINASE"/>
</dbReference>
<keyword evidence="2" id="KW-0479">Metal-binding</keyword>